<evidence type="ECO:0000256" key="3">
    <source>
        <dbReference type="ARBA" id="ARBA00023163"/>
    </source>
</evidence>
<protein>
    <submittedName>
        <fullName evidence="6">cAMP-binding domain of CRP or a regulatory subunit of cAMP-dependent protein kinases</fullName>
    </submittedName>
</protein>
<organism evidence="6 7">
    <name type="scientific">Eubacterium oxidoreducens</name>
    <dbReference type="NCBI Taxonomy" id="1732"/>
    <lineage>
        <taxon>Bacteria</taxon>
        <taxon>Bacillati</taxon>
        <taxon>Bacillota</taxon>
        <taxon>Clostridia</taxon>
        <taxon>Eubacteriales</taxon>
        <taxon>Eubacteriaceae</taxon>
        <taxon>Eubacterium</taxon>
    </lineage>
</organism>
<evidence type="ECO:0000313" key="6">
    <source>
        <dbReference type="EMBL" id="SDB34197.1"/>
    </source>
</evidence>
<dbReference type="SUPFAM" id="SSF51206">
    <property type="entry name" value="cAMP-binding domain-like"/>
    <property type="match status" value="1"/>
</dbReference>
<gene>
    <name evidence="6" type="ORF">SAMN02910417_02533</name>
</gene>
<keyword evidence="6" id="KW-0418">Kinase</keyword>
<reference evidence="6 7" key="1">
    <citation type="submission" date="2016-10" db="EMBL/GenBank/DDBJ databases">
        <authorList>
            <person name="de Groot N.N."/>
        </authorList>
    </citation>
    <scope>NUCLEOTIDE SEQUENCE [LARGE SCALE GENOMIC DNA]</scope>
    <source>
        <strain evidence="6 7">DSM 3217</strain>
    </source>
</reference>
<proteinExistence type="predicted"/>
<dbReference type="EMBL" id="FMXR01000022">
    <property type="protein sequence ID" value="SDB34197.1"/>
    <property type="molecule type" value="Genomic_DNA"/>
</dbReference>
<dbReference type="InterPro" id="IPR036390">
    <property type="entry name" value="WH_DNA-bd_sf"/>
</dbReference>
<dbReference type="InterPro" id="IPR014710">
    <property type="entry name" value="RmlC-like_jellyroll"/>
</dbReference>
<sequence length="220" mass="24980">MSWDENMLKDNIIFNGMMSEEIDLALKELSSVKKTYTKDSIILRAGDITDSLGLVISGSVTIESNDAWGNRTILSNVAKGGFFAETYALFENEPLLVDVRANENCQILFFRVGSLKKLKSNMNLWSFKLISNLLMISANKNLHLSRRSFHTSPKTIRGRVMAYLNSVSLKKGSNEFDIPFDRQQLADYLNLERSALSKELGKMKKDGLIEVWKNHFKLMS</sequence>
<dbReference type="Proteomes" id="UP000199228">
    <property type="component" value="Unassembled WGS sequence"/>
</dbReference>
<keyword evidence="3" id="KW-0804">Transcription</keyword>
<dbReference type="STRING" id="1732.SAMN02910417_02533"/>
<evidence type="ECO:0000256" key="1">
    <source>
        <dbReference type="ARBA" id="ARBA00023015"/>
    </source>
</evidence>
<keyword evidence="2" id="KW-0238">DNA-binding</keyword>
<feature type="domain" description="HTH crp-type" evidence="5">
    <location>
        <begin position="154"/>
        <end position="220"/>
    </location>
</feature>
<dbReference type="SUPFAM" id="SSF46785">
    <property type="entry name" value="Winged helix' DNA-binding domain"/>
    <property type="match status" value="1"/>
</dbReference>
<dbReference type="GO" id="GO:0016301">
    <property type="term" value="F:kinase activity"/>
    <property type="evidence" value="ECO:0007669"/>
    <property type="project" value="UniProtKB-KW"/>
</dbReference>
<dbReference type="CDD" id="cd00038">
    <property type="entry name" value="CAP_ED"/>
    <property type="match status" value="1"/>
</dbReference>
<dbReference type="Pfam" id="PF00027">
    <property type="entry name" value="cNMP_binding"/>
    <property type="match status" value="1"/>
</dbReference>
<dbReference type="PROSITE" id="PS51063">
    <property type="entry name" value="HTH_CRP_2"/>
    <property type="match status" value="1"/>
</dbReference>
<dbReference type="RefSeq" id="WP_207645166.1">
    <property type="nucleotide sequence ID" value="NZ_FMXR01000022.1"/>
</dbReference>
<name>A0A1G6CMV5_EUBOX</name>
<keyword evidence="6" id="KW-0808">Transferase</keyword>
<dbReference type="PROSITE" id="PS50042">
    <property type="entry name" value="CNMP_BINDING_3"/>
    <property type="match status" value="1"/>
</dbReference>
<keyword evidence="7" id="KW-1185">Reference proteome</keyword>
<dbReference type="GO" id="GO:0003677">
    <property type="term" value="F:DNA binding"/>
    <property type="evidence" value="ECO:0007669"/>
    <property type="project" value="UniProtKB-KW"/>
</dbReference>
<dbReference type="InterPro" id="IPR012318">
    <property type="entry name" value="HTH_CRP"/>
</dbReference>
<evidence type="ECO:0000313" key="7">
    <source>
        <dbReference type="Proteomes" id="UP000199228"/>
    </source>
</evidence>
<evidence type="ECO:0000256" key="2">
    <source>
        <dbReference type="ARBA" id="ARBA00023125"/>
    </source>
</evidence>
<dbReference type="InterPro" id="IPR000595">
    <property type="entry name" value="cNMP-bd_dom"/>
</dbReference>
<dbReference type="GO" id="GO:0006355">
    <property type="term" value="P:regulation of DNA-templated transcription"/>
    <property type="evidence" value="ECO:0007669"/>
    <property type="project" value="InterPro"/>
</dbReference>
<evidence type="ECO:0000259" key="4">
    <source>
        <dbReference type="PROSITE" id="PS50042"/>
    </source>
</evidence>
<dbReference type="AlphaFoldDB" id="A0A1G6CMV5"/>
<dbReference type="Pfam" id="PF13545">
    <property type="entry name" value="HTH_Crp_2"/>
    <property type="match status" value="1"/>
</dbReference>
<accession>A0A1G6CMV5</accession>
<dbReference type="Gene3D" id="2.60.120.10">
    <property type="entry name" value="Jelly Rolls"/>
    <property type="match status" value="1"/>
</dbReference>
<dbReference type="InterPro" id="IPR018490">
    <property type="entry name" value="cNMP-bd_dom_sf"/>
</dbReference>
<evidence type="ECO:0000259" key="5">
    <source>
        <dbReference type="PROSITE" id="PS51063"/>
    </source>
</evidence>
<keyword evidence="1" id="KW-0805">Transcription regulation</keyword>
<feature type="domain" description="Cyclic nucleotide-binding" evidence="4">
    <location>
        <begin position="13"/>
        <end position="118"/>
    </location>
</feature>